<dbReference type="PROSITE" id="PS51782">
    <property type="entry name" value="LYSM"/>
    <property type="match status" value="1"/>
</dbReference>
<keyword evidence="6" id="KW-1185">Reference proteome</keyword>
<dbReference type="SUPFAM" id="SSF51261">
    <property type="entry name" value="Duplicated hybrid motif"/>
    <property type="match status" value="1"/>
</dbReference>
<dbReference type="CDD" id="cd12797">
    <property type="entry name" value="M23_peptidase"/>
    <property type="match status" value="1"/>
</dbReference>
<dbReference type="InterPro" id="IPR036779">
    <property type="entry name" value="LysM_dom_sf"/>
</dbReference>
<dbReference type="SMART" id="SM01208">
    <property type="entry name" value="G5"/>
    <property type="match status" value="1"/>
</dbReference>
<protein>
    <submittedName>
        <fullName evidence="5">Murein hydrolase activator NlpD</fullName>
    </submittedName>
</protein>
<sequence>MDYIIGWKKDKWLVVCCCMMTVLVLLLSSGYVYMTMHKVTRYQVFAGTELIGAVSDKTVVSDWLKKKREEAATMYPTVQTGLLIDPIHYLEQREYKAAFDNEQVLRALESKVKIQTKGVQVVIDGQPLGYVKDAAAVNRLFDLYKSKYVQQAEEQDGLLLKSVEFVQQIQLVTKELKPGDIDDNGELLKRIETGGVQPVQYIVQRGDCISCIAYKFHISQKTIYDNNPSIKSTVIRVGDVLNLTVLQPLLTVKTVTERAETVEVPYDTQYIDDPEMKAGNKETVTDGESGLKEVHYLTTRINGELVDEARSDEALLKPAKQAVVRKGTKVIPGVGTGVFAWPVYRAKLTSEYGRRWGSFHPGTDMVSEQSGILASDHGKVAFAGWKTGYGNCVIIDHQNGYSTLYGHMSKIVAAEGELVQKGEKIGIMGQTGNATGVHLHFEVRKGEKQLNPLTYLAKADD</sequence>
<keyword evidence="2" id="KW-0472">Membrane</keyword>
<dbReference type="Proteomes" id="UP001057134">
    <property type="component" value="Chromosome"/>
</dbReference>
<name>A0ABY4RHL8_9BACL</name>
<dbReference type="RefSeq" id="WP_249864066.1">
    <property type="nucleotide sequence ID" value="NZ_CP027059.1"/>
</dbReference>
<evidence type="ECO:0000259" key="3">
    <source>
        <dbReference type="PROSITE" id="PS51109"/>
    </source>
</evidence>
<reference evidence="5" key="2">
    <citation type="journal article" date="2021" name="J Anim Sci Technol">
        <title>Complete genome sequence of Paenibacillus konkukensis sp. nov. SK3146 as a potential probiotic strain.</title>
        <authorList>
            <person name="Jung H.I."/>
            <person name="Park S."/>
            <person name="Niu K.M."/>
            <person name="Lee S.W."/>
            <person name="Kothari D."/>
            <person name="Yi K.J."/>
            <person name="Kim S.K."/>
        </authorList>
    </citation>
    <scope>NUCLEOTIDE SEQUENCE</scope>
    <source>
        <strain evidence="5">SK3146</strain>
    </source>
</reference>
<keyword evidence="1" id="KW-0732">Signal</keyword>
<keyword evidence="5" id="KW-0378">Hydrolase</keyword>
<evidence type="ECO:0000259" key="4">
    <source>
        <dbReference type="PROSITE" id="PS51782"/>
    </source>
</evidence>
<keyword evidence="2" id="KW-1133">Transmembrane helix</keyword>
<evidence type="ECO:0000256" key="1">
    <source>
        <dbReference type="ARBA" id="ARBA00022729"/>
    </source>
</evidence>
<organism evidence="5 6">
    <name type="scientific">Paenibacillus konkukensis</name>
    <dbReference type="NCBI Taxonomy" id="2020716"/>
    <lineage>
        <taxon>Bacteria</taxon>
        <taxon>Bacillati</taxon>
        <taxon>Bacillota</taxon>
        <taxon>Bacilli</taxon>
        <taxon>Bacillales</taxon>
        <taxon>Paenibacillaceae</taxon>
        <taxon>Paenibacillus</taxon>
    </lineage>
</organism>
<dbReference type="Pfam" id="PF07501">
    <property type="entry name" value="G5"/>
    <property type="match status" value="1"/>
</dbReference>
<evidence type="ECO:0000313" key="5">
    <source>
        <dbReference type="EMBL" id="UQZ81867.1"/>
    </source>
</evidence>
<dbReference type="Gene3D" id="2.70.70.10">
    <property type="entry name" value="Glucose Permease (Domain IIA)"/>
    <property type="match status" value="1"/>
</dbReference>
<dbReference type="InterPro" id="IPR016047">
    <property type="entry name" value="M23ase_b-sheet_dom"/>
</dbReference>
<feature type="domain" description="G5" evidence="3">
    <location>
        <begin position="250"/>
        <end position="330"/>
    </location>
</feature>
<proteinExistence type="predicted"/>
<evidence type="ECO:0000256" key="2">
    <source>
        <dbReference type="SAM" id="Phobius"/>
    </source>
</evidence>
<dbReference type="PANTHER" id="PTHR21666:SF270">
    <property type="entry name" value="MUREIN HYDROLASE ACTIVATOR ENVC"/>
    <property type="match status" value="1"/>
</dbReference>
<dbReference type="Gene3D" id="2.20.230.10">
    <property type="entry name" value="Resuscitation-promoting factor rpfb"/>
    <property type="match status" value="1"/>
</dbReference>
<evidence type="ECO:0000313" key="6">
    <source>
        <dbReference type="Proteomes" id="UP001057134"/>
    </source>
</evidence>
<dbReference type="Gene3D" id="3.10.350.10">
    <property type="entry name" value="LysM domain"/>
    <property type="match status" value="1"/>
</dbReference>
<dbReference type="EMBL" id="CP027059">
    <property type="protein sequence ID" value="UQZ81867.1"/>
    <property type="molecule type" value="Genomic_DNA"/>
</dbReference>
<feature type="transmembrane region" description="Helical" evidence="2">
    <location>
        <begin position="12"/>
        <end position="34"/>
    </location>
</feature>
<dbReference type="Pfam" id="PF01551">
    <property type="entry name" value="Peptidase_M23"/>
    <property type="match status" value="1"/>
</dbReference>
<dbReference type="InterPro" id="IPR018392">
    <property type="entry name" value="LysM"/>
</dbReference>
<gene>
    <name evidence="5" type="primary">nlpD_1</name>
    <name evidence="5" type="ORF">SK3146_01023</name>
</gene>
<dbReference type="PANTHER" id="PTHR21666">
    <property type="entry name" value="PEPTIDASE-RELATED"/>
    <property type="match status" value="1"/>
</dbReference>
<dbReference type="SMART" id="SM00257">
    <property type="entry name" value="LysM"/>
    <property type="match status" value="1"/>
</dbReference>
<dbReference type="InterPro" id="IPR050570">
    <property type="entry name" value="Cell_wall_metabolism_enzyme"/>
</dbReference>
<accession>A0ABY4RHL8</accession>
<dbReference type="GO" id="GO:0016787">
    <property type="term" value="F:hydrolase activity"/>
    <property type="evidence" value="ECO:0007669"/>
    <property type="project" value="UniProtKB-KW"/>
</dbReference>
<dbReference type="InterPro" id="IPR011055">
    <property type="entry name" value="Dup_hybrid_motif"/>
</dbReference>
<dbReference type="Pfam" id="PF01476">
    <property type="entry name" value="LysM"/>
    <property type="match status" value="1"/>
</dbReference>
<dbReference type="PROSITE" id="PS51109">
    <property type="entry name" value="G5"/>
    <property type="match status" value="1"/>
</dbReference>
<reference evidence="5" key="1">
    <citation type="submission" date="2018-02" db="EMBL/GenBank/DDBJ databases">
        <authorList>
            <person name="Kim S.-K."/>
            <person name="Jung H.-I."/>
            <person name="Lee S.-W."/>
        </authorList>
    </citation>
    <scope>NUCLEOTIDE SEQUENCE</scope>
    <source>
        <strain evidence="5">SK3146</strain>
    </source>
</reference>
<keyword evidence="2" id="KW-0812">Transmembrane</keyword>
<feature type="domain" description="LysM" evidence="4">
    <location>
        <begin position="199"/>
        <end position="243"/>
    </location>
</feature>
<dbReference type="CDD" id="cd00118">
    <property type="entry name" value="LysM"/>
    <property type="match status" value="1"/>
</dbReference>
<dbReference type="InterPro" id="IPR011098">
    <property type="entry name" value="G5_dom"/>
</dbReference>